<keyword evidence="4" id="KW-0804">Transcription</keyword>
<keyword evidence="7" id="KW-1185">Reference proteome</keyword>
<reference evidence="6 7" key="1">
    <citation type="submission" date="2017-08" db="EMBL/GenBank/DDBJ databases">
        <title>Draft Genome Sequence of Pseudomonas moraviensis TYU6, isolated from Taxus cuspidata by using PacBio Single-Molecule Real-Time Technology.</title>
        <authorList>
            <person name="Baek K.-H."/>
            <person name="Mishra A.K."/>
        </authorList>
    </citation>
    <scope>NUCLEOTIDE SEQUENCE [LARGE SCALE GENOMIC DNA]</scope>
    <source>
        <strain evidence="6 7">TYU6</strain>
    </source>
</reference>
<evidence type="ECO:0000259" key="5">
    <source>
        <dbReference type="PROSITE" id="PS50931"/>
    </source>
</evidence>
<dbReference type="GO" id="GO:0003700">
    <property type="term" value="F:DNA-binding transcription factor activity"/>
    <property type="evidence" value="ECO:0007669"/>
    <property type="project" value="InterPro"/>
</dbReference>
<accession>A0A2A2PSM0</accession>
<dbReference type="InterPro" id="IPR005119">
    <property type="entry name" value="LysR_subst-bd"/>
</dbReference>
<name>A0A2A2PSM0_9PSED</name>
<evidence type="ECO:0000256" key="2">
    <source>
        <dbReference type="ARBA" id="ARBA00023015"/>
    </source>
</evidence>
<dbReference type="PROSITE" id="PS50931">
    <property type="entry name" value="HTH_LYSR"/>
    <property type="match status" value="1"/>
</dbReference>
<dbReference type="Gene3D" id="1.10.10.10">
    <property type="entry name" value="Winged helix-like DNA-binding domain superfamily/Winged helix DNA-binding domain"/>
    <property type="match status" value="1"/>
</dbReference>
<comment type="similarity">
    <text evidence="1">Belongs to the LysR transcriptional regulatory family.</text>
</comment>
<dbReference type="PANTHER" id="PTHR30118:SF15">
    <property type="entry name" value="TRANSCRIPTIONAL REGULATORY PROTEIN"/>
    <property type="match status" value="1"/>
</dbReference>
<sequence>MSDMSGIAMNNLRRLDINLLLTLDVLLAEHNVTRAAERLNLSQPSVSVHLAKLREIFGDPLLLPGPRGMRPTARADELREPLREALQALERAVAPASAFDPAQARHIWKVAATDYGESTVVLPALSGLRLQAPGTRLAVLDLVPAQLVKQAEQGTFDLALHITEDAPLDLHQRVLFTEHYVLVGRVGHPGLKRKPTREQFCALEHVMVSREGGGFFGVTDKALAEVGLARKVVLSVPHFLMVMSVLVSTDLVAMLPSRLVRGNPALQVVDAPLQVPGYEMAMFWGERAHRDPAHKWLREHLAASV</sequence>
<dbReference type="InterPro" id="IPR000847">
    <property type="entry name" value="LysR_HTH_N"/>
</dbReference>
<dbReference type="SUPFAM" id="SSF46785">
    <property type="entry name" value="Winged helix' DNA-binding domain"/>
    <property type="match status" value="1"/>
</dbReference>
<evidence type="ECO:0000256" key="3">
    <source>
        <dbReference type="ARBA" id="ARBA00023125"/>
    </source>
</evidence>
<dbReference type="Pfam" id="PF03466">
    <property type="entry name" value="LysR_substrate"/>
    <property type="match status" value="1"/>
</dbReference>
<dbReference type="InterPro" id="IPR036388">
    <property type="entry name" value="WH-like_DNA-bd_sf"/>
</dbReference>
<evidence type="ECO:0000256" key="1">
    <source>
        <dbReference type="ARBA" id="ARBA00009437"/>
    </source>
</evidence>
<dbReference type="SUPFAM" id="SSF53850">
    <property type="entry name" value="Periplasmic binding protein-like II"/>
    <property type="match status" value="1"/>
</dbReference>
<dbReference type="Gene3D" id="3.40.190.10">
    <property type="entry name" value="Periplasmic binding protein-like II"/>
    <property type="match status" value="2"/>
</dbReference>
<feature type="domain" description="HTH lysR-type" evidence="5">
    <location>
        <begin position="15"/>
        <end position="72"/>
    </location>
</feature>
<dbReference type="AlphaFoldDB" id="A0A2A2PSM0"/>
<gene>
    <name evidence="6" type="ORF">CKQ80_25195</name>
</gene>
<evidence type="ECO:0000313" key="6">
    <source>
        <dbReference type="EMBL" id="PAW58454.1"/>
    </source>
</evidence>
<evidence type="ECO:0000256" key="4">
    <source>
        <dbReference type="ARBA" id="ARBA00023163"/>
    </source>
</evidence>
<comment type="caution">
    <text evidence="6">The sequence shown here is derived from an EMBL/GenBank/DDBJ whole genome shotgun (WGS) entry which is preliminary data.</text>
</comment>
<keyword evidence="3" id="KW-0238">DNA-binding</keyword>
<evidence type="ECO:0000313" key="7">
    <source>
        <dbReference type="Proteomes" id="UP000217830"/>
    </source>
</evidence>
<dbReference type="Proteomes" id="UP000217830">
    <property type="component" value="Unassembled WGS sequence"/>
</dbReference>
<organism evidence="6 7">
    <name type="scientific">Pseudomonas moraviensis</name>
    <dbReference type="NCBI Taxonomy" id="321662"/>
    <lineage>
        <taxon>Bacteria</taxon>
        <taxon>Pseudomonadati</taxon>
        <taxon>Pseudomonadota</taxon>
        <taxon>Gammaproteobacteria</taxon>
        <taxon>Pseudomonadales</taxon>
        <taxon>Pseudomonadaceae</taxon>
        <taxon>Pseudomonas</taxon>
    </lineage>
</organism>
<dbReference type="InterPro" id="IPR036390">
    <property type="entry name" value="WH_DNA-bd_sf"/>
</dbReference>
<dbReference type="InterPro" id="IPR050389">
    <property type="entry name" value="LysR-type_TF"/>
</dbReference>
<dbReference type="Pfam" id="PF00126">
    <property type="entry name" value="HTH_1"/>
    <property type="match status" value="1"/>
</dbReference>
<proteinExistence type="inferred from homology"/>
<dbReference type="PANTHER" id="PTHR30118">
    <property type="entry name" value="HTH-TYPE TRANSCRIPTIONAL REGULATOR LEUO-RELATED"/>
    <property type="match status" value="1"/>
</dbReference>
<dbReference type="EMBL" id="NRST01000001">
    <property type="protein sequence ID" value="PAW58454.1"/>
    <property type="molecule type" value="Genomic_DNA"/>
</dbReference>
<dbReference type="PRINTS" id="PR00039">
    <property type="entry name" value="HTHLYSR"/>
</dbReference>
<protein>
    <submittedName>
        <fullName evidence="6">LysR family transcriptional regulator</fullName>
    </submittedName>
</protein>
<keyword evidence="2" id="KW-0805">Transcription regulation</keyword>
<dbReference type="GO" id="GO:0003677">
    <property type="term" value="F:DNA binding"/>
    <property type="evidence" value="ECO:0007669"/>
    <property type="project" value="UniProtKB-KW"/>
</dbReference>